<comment type="caution">
    <text evidence="2">The sequence shown here is derived from an EMBL/GenBank/DDBJ whole genome shotgun (WGS) entry which is preliminary data.</text>
</comment>
<dbReference type="Proteomes" id="UP001499990">
    <property type="component" value="Unassembled WGS sequence"/>
</dbReference>
<gene>
    <name evidence="2" type="ORF">GCM10020367_70010</name>
</gene>
<dbReference type="EMBL" id="BAAAYL010000002">
    <property type="protein sequence ID" value="GAA3380888.1"/>
    <property type="molecule type" value="Genomic_DNA"/>
</dbReference>
<name>A0ABP6SND5_9ACTN</name>
<reference evidence="3" key="1">
    <citation type="journal article" date="2019" name="Int. J. Syst. Evol. Microbiol.">
        <title>The Global Catalogue of Microorganisms (GCM) 10K type strain sequencing project: providing services to taxonomists for standard genome sequencing and annotation.</title>
        <authorList>
            <consortium name="The Broad Institute Genomics Platform"/>
            <consortium name="The Broad Institute Genome Sequencing Center for Infectious Disease"/>
            <person name="Wu L."/>
            <person name="Ma J."/>
        </authorList>
    </citation>
    <scope>NUCLEOTIDE SEQUENCE [LARGE SCALE GENOMIC DNA]</scope>
    <source>
        <strain evidence="3">JCM 9651</strain>
    </source>
</reference>
<protein>
    <submittedName>
        <fullName evidence="2">Uncharacterized protein</fullName>
    </submittedName>
</protein>
<dbReference type="RefSeq" id="WP_345045455.1">
    <property type="nucleotide sequence ID" value="NZ_BAAAYL010000002.1"/>
</dbReference>
<proteinExistence type="predicted"/>
<feature type="region of interest" description="Disordered" evidence="1">
    <location>
        <begin position="1"/>
        <end position="48"/>
    </location>
</feature>
<keyword evidence="3" id="KW-1185">Reference proteome</keyword>
<accession>A0ABP6SND5</accession>
<evidence type="ECO:0000313" key="3">
    <source>
        <dbReference type="Proteomes" id="UP001499990"/>
    </source>
</evidence>
<organism evidence="2 3">
    <name type="scientific">Streptomyces sannanensis</name>
    <dbReference type="NCBI Taxonomy" id="285536"/>
    <lineage>
        <taxon>Bacteria</taxon>
        <taxon>Bacillati</taxon>
        <taxon>Actinomycetota</taxon>
        <taxon>Actinomycetes</taxon>
        <taxon>Kitasatosporales</taxon>
        <taxon>Streptomycetaceae</taxon>
        <taxon>Streptomyces</taxon>
    </lineage>
</organism>
<sequence>MVTGSGGAQGADLVKDGGGDREPVLKERGTGAADAGAERGQGAAGVALRHQSGQVSGFDELDGLDLARCGPDCRDLVLVPGAAVEDVQELAGELHGGGR</sequence>
<evidence type="ECO:0000256" key="1">
    <source>
        <dbReference type="SAM" id="MobiDB-lite"/>
    </source>
</evidence>
<evidence type="ECO:0000313" key="2">
    <source>
        <dbReference type="EMBL" id="GAA3380888.1"/>
    </source>
</evidence>
<feature type="compositionally biased region" description="Basic and acidic residues" evidence="1">
    <location>
        <begin position="13"/>
        <end position="29"/>
    </location>
</feature>